<dbReference type="PANTHER" id="PTHR21152:SF40">
    <property type="entry name" value="ALANINE--GLYOXYLATE AMINOTRANSFERASE"/>
    <property type="match status" value="1"/>
</dbReference>
<dbReference type="InterPro" id="IPR024169">
    <property type="entry name" value="SP_NH2Trfase/AEP_transaminase"/>
</dbReference>
<accession>A0ABU2H328</accession>
<dbReference type="Pfam" id="PF00266">
    <property type="entry name" value="Aminotran_5"/>
    <property type="match status" value="1"/>
</dbReference>
<comment type="cofactor">
    <cofactor evidence="1">
        <name>pyridoxal 5'-phosphate</name>
        <dbReference type="ChEBI" id="CHEBI:597326"/>
    </cofactor>
</comment>
<keyword evidence="6" id="KW-1185">Reference proteome</keyword>
<gene>
    <name evidence="5" type="ORF">RIF23_02945</name>
</gene>
<evidence type="ECO:0000256" key="1">
    <source>
        <dbReference type="ARBA" id="ARBA00001933"/>
    </source>
</evidence>
<keyword evidence="3" id="KW-0663">Pyridoxal phosphate</keyword>
<dbReference type="Proteomes" id="UP001250214">
    <property type="component" value="Unassembled WGS sequence"/>
</dbReference>
<evidence type="ECO:0000259" key="4">
    <source>
        <dbReference type="Pfam" id="PF00266"/>
    </source>
</evidence>
<evidence type="ECO:0000313" key="5">
    <source>
        <dbReference type="EMBL" id="MDS1269250.1"/>
    </source>
</evidence>
<organism evidence="5 6">
    <name type="scientific">Lipingzhangella rawalii</name>
    <dbReference type="NCBI Taxonomy" id="2055835"/>
    <lineage>
        <taxon>Bacteria</taxon>
        <taxon>Bacillati</taxon>
        <taxon>Actinomycetota</taxon>
        <taxon>Actinomycetes</taxon>
        <taxon>Streptosporangiales</taxon>
        <taxon>Nocardiopsidaceae</taxon>
        <taxon>Lipingzhangella</taxon>
    </lineage>
</organism>
<name>A0ABU2H328_9ACTN</name>
<comment type="caution">
    <text evidence="5">The sequence shown here is derived from an EMBL/GenBank/DDBJ whole genome shotgun (WGS) entry which is preliminary data.</text>
</comment>
<reference evidence="6" key="1">
    <citation type="submission" date="2023-07" db="EMBL/GenBank/DDBJ databases">
        <title>Novel species in the genus Lipingzhangella isolated from Sambhar Salt Lake.</title>
        <authorList>
            <person name="Jiya N."/>
            <person name="Kajale S."/>
            <person name="Sharma A."/>
        </authorList>
    </citation>
    <scope>NUCLEOTIDE SEQUENCE [LARGE SCALE GENOMIC DNA]</scope>
    <source>
        <strain evidence="6">LS1_29</strain>
    </source>
</reference>
<dbReference type="PANTHER" id="PTHR21152">
    <property type="entry name" value="AMINOTRANSFERASE CLASS V"/>
    <property type="match status" value="1"/>
</dbReference>
<dbReference type="GO" id="GO:0008483">
    <property type="term" value="F:transaminase activity"/>
    <property type="evidence" value="ECO:0007669"/>
    <property type="project" value="UniProtKB-KW"/>
</dbReference>
<sequence>MALLTERTLLGPGPSNPYPEATAALAAPLLGHLDPEFIRILDRTCERLRTVWGTENPLTMPLSGTGSIGMEAAFANTVRPGDVVVVAVNGLFGTRMCEVASRYGAEVVRVDHEWGTPVDVELVLAAHPSPAIVAAVHAETSTGVRSDIGALGAALRSRSPETLLLADCVTSIAGDTLEVDDWGVDIGYAGTQKCLGVAPGLAPFTFSERAWQRRVENPPVWYLDLGLLGAYVRGGPGGRAYHHTAPVAMIASLDAGLGRILDEGLPEVAARHRAAGQMLQDGLIDMGLELFAAPGHRLSQLTTVRVPDGVDSAKVRAQLLSEYDLEIGAGVGEFAAGVWRIGLMGRNAAPERVELVLGALRRVLKQHGAL</sequence>
<dbReference type="Gene3D" id="3.90.1150.10">
    <property type="entry name" value="Aspartate Aminotransferase, domain 1"/>
    <property type="match status" value="1"/>
</dbReference>
<dbReference type="InterPro" id="IPR000192">
    <property type="entry name" value="Aminotrans_V_dom"/>
</dbReference>
<dbReference type="EMBL" id="JAVLVT010000001">
    <property type="protein sequence ID" value="MDS1269250.1"/>
    <property type="molecule type" value="Genomic_DNA"/>
</dbReference>
<dbReference type="InterPro" id="IPR015422">
    <property type="entry name" value="PyrdxlP-dep_Trfase_small"/>
</dbReference>
<dbReference type="SUPFAM" id="SSF53383">
    <property type="entry name" value="PLP-dependent transferases"/>
    <property type="match status" value="1"/>
</dbReference>
<evidence type="ECO:0000313" key="6">
    <source>
        <dbReference type="Proteomes" id="UP001250214"/>
    </source>
</evidence>
<dbReference type="InterPro" id="IPR015421">
    <property type="entry name" value="PyrdxlP-dep_Trfase_major"/>
</dbReference>
<keyword evidence="5" id="KW-0032">Aminotransferase</keyword>
<protein>
    <submittedName>
        <fullName evidence="5">Alanine--glyoxylate aminotransferase family protein</fullName>
    </submittedName>
</protein>
<evidence type="ECO:0000256" key="3">
    <source>
        <dbReference type="ARBA" id="ARBA00022898"/>
    </source>
</evidence>
<dbReference type="RefSeq" id="WP_310910744.1">
    <property type="nucleotide sequence ID" value="NZ_JAVLVT010000001.1"/>
</dbReference>
<feature type="domain" description="Aminotransferase class V" evidence="4">
    <location>
        <begin position="31"/>
        <end position="330"/>
    </location>
</feature>
<keyword evidence="5" id="KW-0808">Transferase</keyword>
<proteinExistence type="inferred from homology"/>
<evidence type="ECO:0000256" key="2">
    <source>
        <dbReference type="ARBA" id="ARBA00009236"/>
    </source>
</evidence>
<dbReference type="Gene3D" id="3.40.640.10">
    <property type="entry name" value="Type I PLP-dependent aspartate aminotransferase-like (Major domain)"/>
    <property type="match status" value="1"/>
</dbReference>
<comment type="similarity">
    <text evidence="2">Belongs to the class-V pyridoxal-phosphate-dependent aminotransferase family.</text>
</comment>
<dbReference type="InterPro" id="IPR015424">
    <property type="entry name" value="PyrdxlP-dep_Trfase"/>
</dbReference>
<dbReference type="PIRSF" id="PIRSF000524">
    <property type="entry name" value="SPT"/>
    <property type="match status" value="1"/>
</dbReference>